<feature type="transmembrane region" description="Helical" evidence="1">
    <location>
        <begin position="113"/>
        <end position="134"/>
    </location>
</feature>
<evidence type="ECO:0000256" key="1">
    <source>
        <dbReference type="SAM" id="Phobius"/>
    </source>
</evidence>
<feature type="transmembrane region" description="Helical" evidence="1">
    <location>
        <begin position="167"/>
        <end position="186"/>
    </location>
</feature>
<sequence length="312" mass="34881">MYDNLDVETQHLEYEVYWTSFHSAPSSATTTDGAKSPRKLSLAVVLFFLNRYGGPRLTALLLIVIDQLNTWTSDSQLCYGTFQYHEWLIIAVQAIVAIIAVLRMYALYWGRSAVVAILSPIVFIIFVYGLYAILMEKIVVYSTSDLPRYGCQLPITIEMAPGFMRGWIAHLCFDLLVFSMTLYTAVKFKFQGSILGVIVRNGTLYFGIMALSTISVILSYPAYLRGATATLTNVLSSTMISRLLLNLRRYATKEAEMSKETEMRSTISQLVFEIGSNTAPCDGDEEIREEGGDALDIVECNRYSNKSSSSSV</sequence>
<feature type="transmembrane region" description="Helical" evidence="1">
    <location>
        <begin position="85"/>
        <end position="106"/>
    </location>
</feature>
<dbReference type="EMBL" id="JADNYJ010000154">
    <property type="protein sequence ID" value="KAF8878895.1"/>
    <property type="molecule type" value="Genomic_DNA"/>
</dbReference>
<keyword evidence="1" id="KW-1133">Transmembrane helix</keyword>
<accession>A0A9P5NCX5</accession>
<keyword evidence="3" id="KW-1185">Reference proteome</keyword>
<dbReference type="AlphaFoldDB" id="A0A9P5NCX5"/>
<proteinExistence type="predicted"/>
<feature type="transmembrane region" description="Helical" evidence="1">
    <location>
        <begin position="226"/>
        <end position="245"/>
    </location>
</feature>
<reference evidence="2" key="1">
    <citation type="submission" date="2020-11" db="EMBL/GenBank/DDBJ databases">
        <authorList>
            <consortium name="DOE Joint Genome Institute"/>
            <person name="Ahrendt S."/>
            <person name="Riley R."/>
            <person name="Andreopoulos W."/>
            <person name="LaButti K."/>
            <person name="Pangilinan J."/>
            <person name="Ruiz-duenas F.J."/>
            <person name="Barrasa J.M."/>
            <person name="Sanchez-Garcia M."/>
            <person name="Camarero S."/>
            <person name="Miyauchi S."/>
            <person name="Serrano A."/>
            <person name="Linde D."/>
            <person name="Babiker R."/>
            <person name="Drula E."/>
            <person name="Ayuso-Fernandez I."/>
            <person name="Pacheco R."/>
            <person name="Padilla G."/>
            <person name="Ferreira P."/>
            <person name="Barriuso J."/>
            <person name="Kellner H."/>
            <person name="Castanera R."/>
            <person name="Alfaro M."/>
            <person name="Ramirez L."/>
            <person name="Pisabarro A.G."/>
            <person name="Kuo A."/>
            <person name="Tritt A."/>
            <person name="Lipzen A."/>
            <person name="He G."/>
            <person name="Yan M."/>
            <person name="Ng V."/>
            <person name="Cullen D."/>
            <person name="Martin F."/>
            <person name="Rosso M.-N."/>
            <person name="Henrissat B."/>
            <person name="Hibbett D."/>
            <person name="Martinez A.T."/>
            <person name="Grigoriev I.V."/>
        </authorList>
    </citation>
    <scope>NUCLEOTIDE SEQUENCE</scope>
    <source>
        <strain evidence="2">AH 44721</strain>
    </source>
</reference>
<gene>
    <name evidence="2" type="ORF">CPB84DRAFT_1751793</name>
</gene>
<comment type="caution">
    <text evidence="2">The sequence shown here is derived from an EMBL/GenBank/DDBJ whole genome shotgun (WGS) entry which is preliminary data.</text>
</comment>
<protein>
    <submittedName>
        <fullName evidence="2">Uncharacterized protein</fullName>
    </submittedName>
</protein>
<evidence type="ECO:0000313" key="2">
    <source>
        <dbReference type="EMBL" id="KAF8878895.1"/>
    </source>
</evidence>
<keyword evidence="1" id="KW-0472">Membrane</keyword>
<feature type="transmembrane region" description="Helical" evidence="1">
    <location>
        <begin position="42"/>
        <end position="65"/>
    </location>
</feature>
<organism evidence="2 3">
    <name type="scientific">Gymnopilus junonius</name>
    <name type="common">Spectacular rustgill mushroom</name>
    <name type="synonym">Gymnopilus spectabilis subsp. junonius</name>
    <dbReference type="NCBI Taxonomy" id="109634"/>
    <lineage>
        <taxon>Eukaryota</taxon>
        <taxon>Fungi</taxon>
        <taxon>Dikarya</taxon>
        <taxon>Basidiomycota</taxon>
        <taxon>Agaricomycotina</taxon>
        <taxon>Agaricomycetes</taxon>
        <taxon>Agaricomycetidae</taxon>
        <taxon>Agaricales</taxon>
        <taxon>Agaricineae</taxon>
        <taxon>Hymenogastraceae</taxon>
        <taxon>Gymnopilus</taxon>
    </lineage>
</organism>
<name>A0A9P5NCX5_GYMJU</name>
<dbReference type="OrthoDB" id="3261349at2759"/>
<feature type="transmembrane region" description="Helical" evidence="1">
    <location>
        <begin position="198"/>
        <end position="220"/>
    </location>
</feature>
<keyword evidence="1" id="KW-0812">Transmembrane</keyword>
<evidence type="ECO:0000313" key="3">
    <source>
        <dbReference type="Proteomes" id="UP000724874"/>
    </source>
</evidence>
<dbReference type="Proteomes" id="UP000724874">
    <property type="component" value="Unassembled WGS sequence"/>
</dbReference>